<comment type="caution">
    <text evidence="2">The sequence shown here is derived from an EMBL/GenBank/DDBJ whole genome shotgun (WGS) entry which is preliminary data.</text>
</comment>
<dbReference type="AlphaFoldDB" id="A0A7Y8FVM1"/>
<accession>A0A7Y8FVM1</accession>
<dbReference type="Proteomes" id="UP000590218">
    <property type="component" value="Unassembled WGS sequence"/>
</dbReference>
<dbReference type="GO" id="GO:0003824">
    <property type="term" value="F:catalytic activity"/>
    <property type="evidence" value="ECO:0007669"/>
    <property type="project" value="InterPro"/>
</dbReference>
<feature type="non-terminal residue" evidence="2">
    <location>
        <position position="261"/>
    </location>
</feature>
<dbReference type="GO" id="GO:0044550">
    <property type="term" value="P:secondary metabolite biosynthetic process"/>
    <property type="evidence" value="ECO:0007669"/>
    <property type="project" value="TreeGrafter"/>
</dbReference>
<dbReference type="Pfam" id="PF00668">
    <property type="entry name" value="Condensation"/>
    <property type="match status" value="1"/>
</dbReference>
<evidence type="ECO:0000313" key="3">
    <source>
        <dbReference type="Proteomes" id="UP000590218"/>
    </source>
</evidence>
<dbReference type="SUPFAM" id="SSF52777">
    <property type="entry name" value="CoA-dependent acyltransferases"/>
    <property type="match status" value="2"/>
</dbReference>
<dbReference type="EMBL" id="JACARL010000287">
    <property type="protein sequence ID" value="NWE86386.1"/>
    <property type="molecule type" value="Genomic_DNA"/>
</dbReference>
<reference evidence="2 3" key="1">
    <citation type="submission" date="2020-04" db="EMBL/GenBank/DDBJ databases">
        <title>Molecular characterization of pseudomonads from Agaricus bisporus reveal novel blotch 2 pathogens in Western Europe.</title>
        <authorList>
            <person name="Taparia T."/>
            <person name="Krijger M."/>
            <person name="Haynes E."/>
            <person name="Elpinstone J.G."/>
            <person name="Noble R."/>
            <person name="Van Der Wolf J."/>
        </authorList>
    </citation>
    <scope>NUCLEOTIDE SEQUENCE [LARGE SCALE GENOMIC DNA]</scope>
    <source>
        <strain evidence="2 3">K6002</strain>
    </source>
</reference>
<dbReference type="InterPro" id="IPR001242">
    <property type="entry name" value="Condensation_dom"/>
</dbReference>
<dbReference type="PANTHER" id="PTHR45527:SF1">
    <property type="entry name" value="FATTY ACID SYNTHASE"/>
    <property type="match status" value="1"/>
</dbReference>
<evidence type="ECO:0000313" key="2">
    <source>
        <dbReference type="EMBL" id="NWE86386.1"/>
    </source>
</evidence>
<dbReference type="PANTHER" id="PTHR45527">
    <property type="entry name" value="NONRIBOSOMAL PEPTIDE SYNTHETASE"/>
    <property type="match status" value="1"/>
</dbReference>
<name>A0A7Y8FVM1_9PSED</name>
<feature type="non-terminal residue" evidence="2">
    <location>
        <position position="1"/>
    </location>
</feature>
<dbReference type="Gene3D" id="3.30.559.10">
    <property type="entry name" value="Chloramphenicol acetyltransferase-like domain"/>
    <property type="match status" value="1"/>
</dbReference>
<organism evidence="2 3">
    <name type="scientific">Pseudomonas edaphica</name>
    <dbReference type="NCBI Taxonomy" id="2006980"/>
    <lineage>
        <taxon>Bacteria</taxon>
        <taxon>Pseudomonadati</taxon>
        <taxon>Pseudomonadota</taxon>
        <taxon>Gammaproteobacteria</taxon>
        <taxon>Pseudomonadales</taxon>
        <taxon>Pseudomonadaceae</taxon>
        <taxon>Pseudomonas</taxon>
    </lineage>
</organism>
<gene>
    <name evidence="2" type="ORF">HX795_30150</name>
</gene>
<dbReference type="GO" id="GO:0043041">
    <property type="term" value="P:amino acid activation for nonribosomal peptide biosynthetic process"/>
    <property type="evidence" value="ECO:0007669"/>
    <property type="project" value="TreeGrafter"/>
</dbReference>
<dbReference type="GO" id="GO:0005737">
    <property type="term" value="C:cytoplasm"/>
    <property type="evidence" value="ECO:0007669"/>
    <property type="project" value="TreeGrafter"/>
</dbReference>
<proteinExistence type="predicted"/>
<dbReference type="Gene3D" id="3.30.559.30">
    <property type="entry name" value="Nonribosomal peptide synthetase, condensation domain"/>
    <property type="match status" value="1"/>
</dbReference>
<sequence>QRVMDRHDILRTGVVWDGLQQPSQVVWRQARLPVQALQLNPADGDIAAQLHGLFDARHYRLDVTRAPLLRLVRADDRLNQRIVATLLFHHMALDHSALEVVCHEMQACLLGQGAALGQAVPFRNYVAQARLGISEPEHENFFRQMLGDISEPTLPYGLQDVQGDARGIGEVSLPLPAALSRRLRAQARQLGVSAASLFHMGWAQVLAVLAGKEQVVFGTVLMGRMQGSHATDRALGIFINTLPFRVDVDAQDLRTGVKATH</sequence>
<dbReference type="GO" id="GO:0031177">
    <property type="term" value="F:phosphopantetheine binding"/>
    <property type="evidence" value="ECO:0007669"/>
    <property type="project" value="TreeGrafter"/>
</dbReference>
<evidence type="ECO:0000259" key="1">
    <source>
        <dbReference type="Pfam" id="PF00668"/>
    </source>
</evidence>
<feature type="domain" description="Condensation" evidence="1">
    <location>
        <begin position="1"/>
        <end position="255"/>
    </location>
</feature>
<dbReference type="InterPro" id="IPR023213">
    <property type="entry name" value="CAT-like_dom_sf"/>
</dbReference>
<protein>
    <submittedName>
        <fullName evidence="2">Non-ribosomal peptide synthetase</fullName>
    </submittedName>
</protein>
<dbReference type="RefSeq" id="WP_256734741.1">
    <property type="nucleotide sequence ID" value="NZ_JACARL010000287.1"/>
</dbReference>